<feature type="transmembrane region" description="Helical" evidence="1">
    <location>
        <begin position="774"/>
        <end position="794"/>
    </location>
</feature>
<evidence type="ECO:0000313" key="2">
    <source>
        <dbReference type="EMBL" id="MBB4745083.1"/>
    </source>
</evidence>
<feature type="transmembrane region" description="Helical" evidence="1">
    <location>
        <begin position="745"/>
        <end position="767"/>
    </location>
</feature>
<feature type="transmembrane region" description="Helical" evidence="1">
    <location>
        <begin position="599"/>
        <end position="620"/>
    </location>
</feature>
<proteinExistence type="predicted"/>
<sequence>MASVADGCPACGRGPDADAIEVIRLNVELTELHERLRAARTEVATLEAWIGDVAGRRNTAAARVRVAVRAAGRRAAAPAAVPDAAPATARDAAPGTTPAGPPVVLAGGVVEERPLTALTAQNVLFALGGLLLVVAAAVFTAVAWAQVGVAGRAAILAAATGAVLAVPPFAVRRGLTGAAETLATVGLLMILLDGYAAWTVDFLGVRGLASTAYAAVVCAVASAAAFGYVRLPGPRIAAVVLAQPVFPLLAVAADATATGWSLALTGTAASNVAVLRRVRFATAGAGLVAYVCGVAAAVSSGAAAVSALAIAGGAGSATGAAAAGGALVLVTAVATGAAGLARHRTAQTVTAGLLTVAICVAVGEWALLLIPGTPILLLAVIALAAAVAAALLRSPGRTGPQPPGAAGRRAWTAALARVRLPEPVAQGPWAAALLVATVPAIGVLVAAARVAVSSVETARPLLAAPWAATVAGPGGDLPVAAVTVALAYALLLPAVPRADLALGTLAVVTLLAPAALRLPWWGAAVLGMTVAVVALALAAQAREVRALDVRLAVAAVLAGHAVLVAFGSAGTVAAMFATVALAGVGAAVLVRSGPRRADVGVGGLTTGLLATGPAVWFGLLAGDASATVRVRALLLLAVALCVLARRASGYAAQVTAVALLVTAGAPVWAMAGGDAVSLYAAAGLLLVASLTSVPRGREPRSAAAAAVLVVGLVVATGPDLLAVLAEPYRALESVWSGVVPEPPAGSWTTVAAVLISAVAAAAATRFLTGARPALPAVAAGAAAPLLALAVPLAAAAAGAAWPTVPLSSLIAGLAGLTAVTLRPRPAPWQGPLLVAFGLLALPGLAGSTPARGATLAAFALVVVVGAVIGVAARDEPARIAGWTAGTLSVVVVAGTAADLAALAAGGTALALLAAAAVAAVLEWFLAARRPREAPAVAAVAHATAVLALLHAGTPGRAALIATLWSAVLAVRAVRPGEHRAGRTRYAIAAAGSALVGWWLFLSSRQIGMVELYTVPAALLALAGGWQVRRSRAELPSWTAYGPALAAGFLPSLAIIANSDPSDPQYARRLLLGAGGLVVLLVGVRARLQAPVLAGGMVVVLIALHELVQFWDLVPRWVPLAVSGLLLVGIATTMEQRRRDVLRLRDAVRRMT</sequence>
<feature type="transmembrane region" description="Helical" evidence="1">
    <location>
        <begin position="705"/>
        <end position="725"/>
    </location>
</feature>
<reference evidence="2 3" key="1">
    <citation type="submission" date="2020-08" db="EMBL/GenBank/DDBJ databases">
        <title>Sequencing the genomes of 1000 actinobacteria strains.</title>
        <authorList>
            <person name="Klenk H.-P."/>
        </authorList>
    </citation>
    <scope>NUCLEOTIDE SEQUENCE [LARGE SCALE GENOMIC DNA]</scope>
    <source>
        <strain evidence="2 3">DSM 45809</strain>
    </source>
</reference>
<comment type="caution">
    <text evidence="2">The sequence shown here is derived from an EMBL/GenBank/DDBJ whole genome shotgun (WGS) entry which is preliminary data.</text>
</comment>
<dbReference type="AlphaFoldDB" id="A0A7W7MCG3"/>
<keyword evidence="1" id="KW-0472">Membrane</keyword>
<feature type="transmembrane region" description="Helical" evidence="1">
    <location>
        <begin position="520"/>
        <end position="537"/>
    </location>
</feature>
<feature type="transmembrane region" description="Helical" evidence="1">
    <location>
        <begin position="317"/>
        <end position="341"/>
    </location>
</feature>
<evidence type="ECO:0000313" key="3">
    <source>
        <dbReference type="Proteomes" id="UP000546162"/>
    </source>
</evidence>
<feature type="transmembrane region" description="Helical" evidence="1">
    <location>
        <begin position="903"/>
        <end position="926"/>
    </location>
</feature>
<dbReference type="RefSeq" id="WP_185045365.1">
    <property type="nucleotide sequence ID" value="NZ_BAABFG010000005.1"/>
</dbReference>
<feature type="transmembrane region" description="Helical" evidence="1">
    <location>
        <begin position="287"/>
        <end position="311"/>
    </location>
</feature>
<dbReference type="NCBIfam" id="NF047321">
    <property type="entry name" value="SCO7613_CTERM"/>
    <property type="match status" value="1"/>
</dbReference>
<feature type="transmembrane region" description="Helical" evidence="1">
    <location>
        <begin position="236"/>
        <end position="253"/>
    </location>
</feature>
<protein>
    <submittedName>
        <fullName evidence="2">Uncharacterized protein</fullName>
    </submittedName>
</protein>
<feature type="transmembrane region" description="Helical" evidence="1">
    <location>
        <begin position="549"/>
        <end position="566"/>
    </location>
</feature>
<feature type="transmembrane region" description="Helical" evidence="1">
    <location>
        <begin position="800"/>
        <end position="821"/>
    </location>
</feature>
<feature type="transmembrane region" description="Helical" evidence="1">
    <location>
        <begin position="1116"/>
        <end position="1133"/>
    </location>
</feature>
<feature type="transmembrane region" description="Helical" evidence="1">
    <location>
        <begin position="879"/>
        <end position="897"/>
    </location>
</feature>
<feature type="transmembrane region" description="Helical" evidence="1">
    <location>
        <begin position="1037"/>
        <end position="1056"/>
    </location>
</feature>
<dbReference type="Proteomes" id="UP000546162">
    <property type="component" value="Unassembled WGS sequence"/>
</dbReference>
<feature type="transmembrane region" description="Helical" evidence="1">
    <location>
        <begin position="572"/>
        <end position="590"/>
    </location>
</feature>
<feature type="transmembrane region" description="Helical" evidence="1">
    <location>
        <begin position="153"/>
        <end position="171"/>
    </location>
</feature>
<feature type="transmembrane region" description="Helical" evidence="1">
    <location>
        <begin position="1006"/>
        <end position="1025"/>
    </location>
</feature>
<accession>A0A7W7MCG3</accession>
<feature type="transmembrane region" description="Helical" evidence="1">
    <location>
        <begin position="1068"/>
        <end position="1085"/>
    </location>
</feature>
<feature type="transmembrane region" description="Helical" evidence="1">
    <location>
        <begin position="498"/>
        <end position="514"/>
    </location>
</feature>
<feature type="transmembrane region" description="Helical" evidence="1">
    <location>
        <begin position="259"/>
        <end position="275"/>
    </location>
</feature>
<feature type="transmembrane region" description="Helical" evidence="1">
    <location>
        <begin position="464"/>
        <end position="491"/>
    </location>
</feature>
<feature type="transmembrane region" description="Helical" evidence="1">
    <location>
        <begin position="210"/>
        <end position="229"/>
    </location>
</feature>
<dbReference type="EMBL" id="JACHNB010000001">
    <property type="protein sequence ID" value="MBB4745083.1"/>
    <property type="molecule type" value="Genomic_DNA"/>
</dbReference>
<feature type="transmembrane region" description="Helical" evidence="1">
    <location>
        <begin position="374"/>
        <end position="392"/>
    </location>
</feature>
<name>A0A7W7MCG3_9ACTN</name>
<feature type="transmembrane region" description="Helical" evidence="1">
    <location>
        <begin position="676"/>
        <end position="693"/>
    </location>
</feature>
<feature type="transmembrane region" description="Helical" evidence="1">
    <location>
        <begin position="178"/>
        <end position="198"/>
    </location>
</feature>
<feature type="transmembrane region" description="Helical" evidence="1">
    <location>
        <begin position="852"/>
        <end position="872"/>
    </location>
</feature>
<dbReference type="InterPro" id="IPR058062">
    <property type="entry name" value="SCO7613_C"/>
</dbReference>
<feature type="transmembrane region" description="Helical" evidence="1">
    <location>
        <begin position="429"/>
        <end position="452"/>
    </location>
</feature>
<feature type="transmembrane region" description="Helical" evidence="1">
    <location>
        <begin position="828"/>
        <end position="846"/>
    </location>
</feature>
<evidence type="ECO:0000256" key="1">
    <source>
        <dbReference type="SAM" id="Phobius"/>
    </source>
</evidence>
<gene>
    <name evidence="2" type="ORF">BJY16_008542</name>
</gene>
<keyword evidence="1" id="KW-1133">Transmembrane helix</keyword>
<organism evidence="2 3">
    <name type="scientific">Actinoplanes octamycinicus</name>
    <dbReference type="NCBI Taxonomy" id="135948"/>
    <lineage>
        <taxon>Bacteria</taxon>
        <taxon>Bacillati</taxon>
        <taxon>Actinomycetota</taxon>
        <taxon>Actinomycetes</taxon>
        <taxon>Micromonosporales</taxon>
        <taxon>Micromonosporaceae</taxon>
        <taxon>Actinoplanes</taxon>
    </lineage>
</organism>
<keyword evidence="3" id="KW-1185">Reference proteome</keyword>
<feature type="transmembrane region" description="Helical" evidence="1">
    <location>
        <begin position="650"/>
        <end position="670"/>
    </location>
</feature>
<feature type="transmembrane region" description="Helical" evidence="1">
    <location>
        <begin position="348"/>
        <end position="368"/>
    </location>
</feature>
<feature type="transmembrane region" description="Helical" evidence="1">
    <location>
        <begin position="626"/>
        <end position="643"/>
    </location>
</feature>
<feature type="transmembrane region" description="Helical" evidence="1">
    <location>
        <begin position="123"/>
        <end position="147"/>
    </location>
</feature>
<feature type="transmembrane region" description="Helical" evidence="1">
    <location>
        <begin position="1092"/>
        <end position="1110"/>
    </location>
</feature>
<feature type="transmembrane region" description="Helical" evidence="1">
    <location>
        <begin position="985"/>
        <end position="1000"/>
    </location>
</feature>
<keyword evidence="1" id="KW-0812">Transmembrane</keyword>